<organism evidence="1 2">
    <name type="scientific">Clostridium collagenovorans DSM 3089</name>
    <dbReference type="NCBI Taxonomy" id="1121306"/>
    <lineage>
        <taxon>Bacteria</taxon>
        <taxon>Bacillati</taxon>
        <taxon>Bacillota</taxon>
        <taxon>Clostridia</taxon>
        <taxon>Eubacteriales</taxon>
        <taxon>Clostridiaceae</taxon>
        <taxon>Clostridium</taxon>
    </lineage>
</organism>
<evidence type="ECO:0000313" key="2">
    <source>
        <dbReference type="Proteomes" id="UP000184526"/>
    </source>
</evidence>
<name>A0A1M5TA96_9CLOT</name>
<gene>
    <name evidence="1" type="ORF">SAMN02745196_00495</name>
</gene>
<dbReference type="Proteomes" id="UP000184526">
    <property type="component" value="Unassembled WGS sequence"/>
</dbReference>
<sequence length="184" mass="22360">MILLEKIDDNEFKDKVSIYIENINNGFERYISGILEYEEVTRDNMVENVKIKEDTVINFIKEVYKINNFKDIYIDFYFENLSKESIEIIKNNIEKEDIEVLENHIEKFGNEGVHFRLPHEGLIPFFMRLNTRELFFSTFYFNEVPMTFWGNYNYSFPVFFKCEKDFEFYFNLAKNFGLTIRKIK</sequence>
<accession>A0A1M5TA96</accession>
<keyword evidence="2" id="KW-1185">Reference proteome</keyword>
<dbReference type="RefSeq" id="WP_072829704.1">
    <property type="nucleotide sequence ID" value="NZ_FQXP01000003.1"/>
</dbReference>
<proteinExistence type="predicted"/>
<dbReference type="EMBL" id="FQXP01000003">
    <property type="protein sequence ID" value="SHH47652.1"/>
    <property type="molecule type" value="Genomic_DNA"/>
</dbReference>
<dbReference type="OrthoDB" id="1952652at2"/>
<evidence type="ECO:0000313" key="1">
    <source>
        <dbReference type="EMBL" id="SHH47652.1"/>
    </source>
</evidence>
<reference evidence="1 2" key="1">
    <citation type="submission" date="2016-11" db="EMBL/GenBank/DDBJ databases">
        <authorList>
            <person name="Jaros S."/>
            <person name="Januszkiewicz K."/>
            <person name="Wedrychowicz H."/>
        </authorList>
    </citation>
    <scope>NUCLEOTIDE SEQUENCE [LARGE SCALE GENOMIC DNA]</scope>
    <source>
        <strain evidence="1 2">DSM 3089</strain>
    </source>
</reference>
<protein>
    <submittedName>
        <fullName evidence="1">Uncharacterized protein</fullName>
    </submittedName>
</protein>
<dbReference type="AlphaFoldDB" id="A0A1M5TA96"/>